<feature type="region of interest" description="Disordered" evidence="4">
    <location>
        <begin position="82"/>
        <end position="208"/>
    </location>
</feature>
<protein>
    <submittedName>
        <fullName evidence="6">Microcompartment protein CcmL/EutN</fullName>
    </submittedName>
</protein>
<dbReference type="PANTHER" id="PTHR33941:SF11">
    <property type="entry name" value="BACTERIAL MICROCOMPARTMENT SHELL PROTEIN PDUJ"/>
    <property type="match status" value="1"/>
</dbReference>
<name>A0ABX0SG11_9ACTN</name>
<feature type="compositionally biased region" description="Basic residues" evidence="4">
    <location>
        <begin position="193"/>
        <end position="208"/>
    </location>
</feature>
<feature type="compositionally biased region" description="Low complexity" evidence="4">
    <location>
        <begin position="143"/>
        <end position="153"/>
    </location>
</feature>
<comment type="similarity">
    <text evidence="3">Belongs to the bacterial microcompartments protein family.</text>
</comment>
<dbReference type="EMBL" id="JAAMOZ010000001">
    <property type="protein sequence ID" value="NIH55686.1"/>
    <property type="molecule type" value="Genomic_DNA"/>
</dbReference>
<evidence type="ECO:0000256" key="2">
    <source>
        <dbReference type="ARBA" id="ARBA00024446"/>
    </source>
</evidence>
<dbReference type="PROSITE" id="PS51930">
    <property type="entry name" value="BMC_2"/>
    <property type="match status" value="1"/>
</dbReference>
<feature type="domain" description="BMC" evidence="5">
    <location>
        <begin position="4"/>
        <end position="89"/>
    </location>
</feature>
<dbReference type="SMART" id="SM00877">
    <property type="entry name" value="BMC"/>
    <property type="match status" value="1"/>
</dbReference>
<keyword evidence="7" id="KW-1185">Reference proteome</keyword>
<dbReference type="Proteomes" id="UP000749311">
    <property type="component" value="Unassembled WGS sequence"/>
</dbReference>
<dbReference type="InterPro" id="IPR000249">
    <property type="entry name" value="BMC_dom"/>
</dbReference>
<sequence length="208" mass="20903">MNLSLGTIEVYGLPAALEAADAACKSADVTLIGYEATDGLGMVCVKIEGQVSAVQSAIAAARAAAGQVTRVFATSVIPRPSDQLTPVVDTDVTVGRGASPSATPLQSKPAPRPARTAAPEPEAATEPATVDQPPTTPEPLVEAAATSAAQTPADGESAEPVAQVELIEQAAPAEPVSAADVAEPAAPAEPAKPTRRGRHTNPPHTAKK</sequence>
<comment type="caution">
    <text evidence="6">The sequence shown here is derived from an EMBL/GenBank/DDBJ whole genome shotgun (WGS) entry which is preliminary data.</text>
</comment>
<dbReference type="InterPro" id="IPR050575">
    <property type="entry name" value="BMC_shell"/>
</dbReference>
<evidence type="ECO:0000259" key="5">
    <source>
        <dbReference type="PROSITE" id="PS51930"/>
    </source>
</evidence>
<dbReference type="SUPFAM" id="SSF143414">
    <property type="entry name" value="CcmK-like"/>
    <property type="match status" value="1"/>
</dbReference>
<comment type="subcellular location">
    <subcellularLocation>
        <location evidence="1">Bacterial microcompartment</location>
    </subcellularLocation>
</comment>
<evidence type="ECO:0000256" key="4">
    <source>
        <dbReference type="SAM" id="MobiDB-lite"/>
    </source>
</evidence>
<evidence type="ECO:0000256" key="1">
    <source>
        <dbReference type="ARBA" id="ARBA00024322"/>
    </source>
</evidence>
<dbReference type="CDD" id="cd07045">
    <property type="entry name" value="BMC_CcmK_like"/>
    <property type="match status" value="1"/>
</dbReference>
<evidence type="ECO:0000256" key="3">
    <source>
        <dbReference type="PROSITE-ProRule" id="PRU01278"/>
    </source>
</evidence>
<dbReference type="InterPro" id="IPR044872">
    <property type="entry name" value="CcmK/CsoS1_BMC"/>
</dbReference>
<accession>A0ABX0SG11</accession>
<evidence type="ECO:0000313" key="6">
    <source>
        <dbReference type="EMBL" id="NIH55686.1"/>
    </source>
</evidence>
<feature type="compositionally biased region" description="Low complexity" evidence="4">
    <location>
        <begin position="170"/>
        <end position="191"/>
    </location>
</feature>
<keyword evidence="2" id="KW-1283">Bacterial microcompartment</keyword>
<dbReference type="RefSeq" id="WP_167164231.1">
    <property type="nucleotide sequence ID" value="NZ_BAAAOO010000012.1"/>
</dbReference>
<dbReference type="Pfam" id="PF00936">
    <property type="entry name" value="BMC"/>
    <property type="match status" value="1"/>
</dbReference>
<evidence type="ECO:0000313" key="7">
    <source>
        <dbReference type="Proteomes" id="UP000749311"/>
    </source>
</evidence>
<organism evidence="6 7">
    <name type="scientific">Brooklawnia cerclae</name>
    <dbReference type="NCBI Taxonomy" id="349934"/>
    <lineage>
        <taxon>Bacteria</taxon>
        <taxon>Bacillati</taxon>
        <taxon>Actinomycetota</taxon>
        <taxon>Actinomycetes</taxon>
        <taxon>Propionibacteriales</taxon>
        <taxon>Propionibacteriaceae</taxon>
        <taxon>Brooklawnia</taxon>
    </lineage>
</organism>
<feature type="compositionally biased region" description="Low complexity" evidence="4">
    <location>
        <begin position="113"/>
        <end position="129"/>
    </location>
</feature>
<dbReference type="Gene3D" id="3.30.70.1710">
    <property type="match status" value="1"/>
</dbReference>
<dbReference type="PANTHER" id="PTHR33941">
    <property type="entry name" value="PROPANEDIOL UTILIZATION PROTEIN PDUA"/>
    <property type="match status" value="1"/>
</dbReference>
<gene>
    <name evidence="6" type="ORF">FB473_000331</name>
</gene>
<reference evidence="6 7" key="1">
    <citation type="submission" date="2020-02" db="EMBL/GenBank/DDBJ databases">
        <title>Sequencing the genomes of 1000 actinobacteria strains.</title>
        <authorList>
            <person name="Klenk H.-P."/>
        </authorList>
    </citation>
    <scope>NUCLEOTIDE SEQUENCE [LARGE SCALE GENOMIC DNA]</scope>
    <source>
        <strain evidence="6 7">DSM 19609</strain>
    </source>
</reference>
<dbReference type="InterPro" id="IPR037233">
    <property type="entry name" value="CcmK-like_sf"/>
</dbReference>
<proteinExistence type="inferred from homology"/>